<name>A0A9P6N799_9BASI</name>
<dbReference type="CDD" id="cd07383">
    <property type="entry name" value="MPP_Dcr2"/>
    <property type="match status" value="1"/>
</dbReference>
<feature type="domain" description="Calcineurin-like phosphoesterase" evidence="3">
    <location>
        <begin position="352"/>
        <end position="544"/>
    </location>
</feature>
<accession>A0A9P6N799</accession>
<feature type="region of interest" description="Disordered" evidence="1">
    <location>
        <begin position="1"/>
        <end position="22"/>
    </location>
</feature>
<dbReference type="AlphaFoldDB" id="A0A9P6N799"/>
<dbReference type="OrthoDB" id="783096at2759"/>
<dbReference type="Pfam" id="PF00149">
    <property type="entry name" value="Metallophos"/>
    <property type="match status" value="1"/>
</dbReference>
<evidence type="ECO:0000313" key="5">
    <source>
        <dbReference type="Proteomes" id="UP000886653"/>
    </source>
</evidence>
<feature type="region of interest" description="Disordered" evidence="1">
    <location>
        <begin position="561"/>
        <end position="588"/>
    </location>
</feature>
<dbReference type="PANTHER" id="PTHR32440:SF0">
    <property type="entry name" value="PHOSPHATASE DCR2-RELATED"/>
    <property type="match status" value="1"/>
</dbReference>
<protein>
    <recommendedName>
        <fullName evidence="3">Calcineurin-like phosphoesterase domain-containing protein</fullName>
    </recommendedName>
</protein>
<dbReference type="Proteomes" id="UP000886653">
    <property type="component" value="Unassembled WGS sequence"/>
</dbReference>
<keyword evidence="2" id="KW-0812">Transmembrane</keyword>
<dbReference type="GO" id="GO:0005737">
    <property type="term" value="C:cytoplasm"/>
    <property type="evidence" value="ECO:0007669"/>
    <property type="project" value="TreeGrafter"/>
</dbReference>
<keyword evidence="2" id="KW-0472">Membrane</keyword>
<gene>
    <name evidence="4" type="ORF">CROQUDRAFT_99896</name>
</gene>
<reference evidence="4" key="1">
    <citation type="submission" date="2013-11" db="EMBL/GenBank/DDBJ databases">
        <title>Genome sequence of the fusiform rust pathogen reveals effectors for host alternation and coevolution with pine.</title>
        <authorList>
            <consortium name="DOE Joint Genome Institute"/>
            <person name="Smith K."/>
            <person name="Pendleton A."/>
            <person name="Kubisiak T."/>
            <person name="Anderson C."/>
            <person name="Salamov A."/>
            <person name="Aerts A."/>
            <person name="Riley R."/>
            <person name="Clum A."/>
            <person name="Lindquist E."/>
            <person name="Ence D."/>
            <person name="Campbell M."/>
            <person name="Kronenberg Z."/>
            <person name="Feau N."/>
            <person name="Dhillon B."/>
            <person name="Hamelin R."/>
            <person name="Burleigh J."/>
            <person name="Smith J."/>
            <person name="Yandell M."/>
            <person name="Nelson C."/>
            <person name="Grigoriev I."/>
            <person name="Davis J."/>
        </authorList>
    </citation>
    <scope>NUCLEOTIDE SEQUENCE</scope>
    <source>
        <strain evidence="4">G11</strain>
    </source>
</reference>
<organism evidence="4 5">
    <name type="scientific">Cronartium quercuum f. sp. fusiforme G11</name>
    <dbReference type="NCBI Taxonomy" id="708437"/>
    <lineage>
        <taxon>Eukaryota</taxon>
        <taxon>Fungi</taxon>
        <taxon>Dikarya</taxon>
        <taxon>Basidiomycota</taxon>
        <taxon>Pucciniomycotina</taxon>
        <taxon>Pucciniomycetes</taxon>
        <taxon>Pucciniales</taxon>
        <taxon>Coleosporiaceae</taxon>
        <taxon>Cronartium</taxon>
    </lineage>
</organism>
<dbReference type="EMBL" id="MU167432">
    <property type="protein sequence ID" value="KAG0140593.1"/>
    <property type="molecule type" value="Genomic_DNA"/>
</dbReference>
<evidence type="ECO:0000256" key="1">
    <source>
        <dbReference type="SAM" id="MobiDB-lite"/>
    </source>
</evidence>
<dbReference type="SUPFAM" id="SSF56300">
    <property type="entry name" value="Metallo-dependent phosphatases"/>
    <property type="match status" value="1"/>
</dbReference>
<dbReference type="PANTHER" id="PTHR32440">
    <property type="entry name" value="PHOSPHATASE DCR2-RELATED-RELATED"/>
    <property type="match status" value="1"/>
</dbReference>
<dbReference type="Gene3D" id="3.60.21.10">
    <property type="match status" value="1"/>
</dbReference>
<proteinExistence type="predicted"/>
<keyword evidence="5" id="KW-1185">Reference proteome</keyword>
<evidence type="ECO:0000256" key="2">
    <source>
        <dbReference type="SAM" id="Phobius"/>
    </source>
</evidence>
<evidence type="ECO:0000313" key="4">
    <source>
        <dbReference type="EMBL" id="KAG0140593.1"/>
    </source>
</evidence>
<keyword evidence="2" id="KW-1133">Transmembrane helix</keyword>
<sequence>MPFRRSEPTARQTSFDEDLENEEDAELLLPAQDGTRYKRIQKVKYSVSYILLASAAAFVLAVMVWLGPSLPNRDPPGLGAQSHATVGQATHDIGPAADHRPVSDDRLPAAVIPASNSSKAKTHRPPIAVNKPLPEQQPLPAHRWNPLLFDPSPLTHIYVKPCMFPPWAFPSFCEPPQSAKDKALYGKWVRVPRDISKGVGHYYTELYYRRMQTSYVSGHVQGVQPITGLRVIEQSEAETPEMKAEIERDGWEPAGENLRTGIWPAKIPAAKLWFTRSTTFNSTSHPRPIIEVDVLWGKPEEVTPWWGFERIGSPVFKGDNEVNHIRCDIVVRRENIKPGATPNLYFNTDGKFKILQIADLHFSASGGECMNAELLPSCEKEGADATTAKWISKVIDKQKPDLIVLSGDQLSGNGKTFDTLSTLIKVGHLIGDKQIPWTVIFGDHDTDKALAKEEQMYVLKWMPYFVGKAGPGVPGVSDEGWPSVRQVSDMGVGNYVLGVNGTRTDNTQALTLYFLDSHDTIPMTVAQLWSMAMGAATEYDWLKESQIEWYRNQSSQQPSLLRPYWPSEVPKRPSTPAPTKLIRRQQQPRKLRKPPAIMFFHIPVPEAYAKADKNPKTGGELLFGNQKQGPVCPSQGLGFFERAVLNTTDGAGETEVKVIANGHAHMTDTCRRHDGVWHCFAGGASYSAVGEATWERRVRVFEVEEFGEIIRTHSILDERVLVGEAKSQSEIGKLDLYGPGSVPGTGIGQQNNKTGV</sequence>
<dbReference type="InterPro" id="IPR029052">
    <property type="entry name" value="Metallo-depent_PP-like"/>
</dbReference>
<dbReference type="GO" id="GO:0004721">
    <property type="term" value="F:phosphoprotein phosphatase activity"/>
    <property type="evidence" value="ECO:0007669"/>
    <property type="project" value="TreeGrafter"/>
</dbReference>
<dbReference type="InterPro" id="IPR004843">
    <property type="entry name" value="Calcineurin-like_PHP"/>
</dbReference>
<comment type="caution">
    <text evidence="4">The sequence shown here is derived from an EMBL/GenBank/DDBJ whole genome shotgun (WGS) entry which is preliminary data.</text>
</comment>
<evidence type="ECO:0000259" key="3">
    <source>
        <dbReference type="Pfam" id="PF00149"/>
    </source>
</evidence>
<feature type="transmembrane region" description="Helical" evidence="2">
    <location>
        <begin position="46"/>
        <end position="66"/>
    </location>
</feature>